<gene>
    <name evidence="1" type="ORF">EZS28_003462</name>
</gene>
<name>A0A5J4X1C5_9EUKA</name>
<dbReference type="PROSITE" id="PS51450">
    <property type="entry name" value="LRR"/>
    <property type="match status" value="1"/>
</dbReference>
<accession>A0A5J4X1C5</accession>
<evidence type="ECO:0000313" key="1">
    <source>
        <dbReference type="EMBL" id="KAA6401011.1"/>
    </source>
</evidence>
<reference evidence="1 2" key="1">
    <citation type="submission" date="2019-03" db="EMBL/GenBank/DDBJ databases">
        <title>Single cell metagenomics reveals metabolic interactions within the superorganism composed of flagellate Streblomastix strix and complex community of Bacteroidetes bacteria on its surface.</title>
        <authorList>
            <person name="Treitli S.C."/>
            <person name="Kolisko M."/>
            <person name="Husnik F."/>
            <person name="Keeling P."/>
            <person name="Hampl V."/>
        </authorList>
    </citation>
    <scope>NUCLEOTIDE SEQUENCE [LARGE SCALE GENOMIC DNA]</scope>
    <source>
        <strain evidence="1">ST1C</strain>
    </source>
</reference>
<proteinExistence type="predicted"/>
<dbReference type="EMBL" id="SNRW01000459">
    <property type="protein sequence ID" value="KAA6401011.1"/>
    <property type="molecule type" value="Genomic_DNA"/>
</dbReference>
<dbReference type="InterPro" id="IPR001611">
    <property type="entry name" value="Leu-rich_rpt"/>
</dbReference>
<organism evidence="1 2">
    <name type="scientific">Streblomastix strix</name>
    <dbReference type="NCBI Taxonomy" id="222440"/>
    <lineage>
        <taxon>Eukaryota</taxon>
        <taxon>Metamonada</taxon>
        <taxon>Preaxostyla</taxon>
        <taxon>Oxymonadida</taxon>
        <taxon>Streblomastigidae</taxon>
        <taxon>Streblomastix</taxon>
    </lineage>
</organism>
<evidence type="ECO:0000313" key="2">
    <source>
        <dbReference type="Proteomes" id="UP000324800"/>
    </source>
</evidence>
<dbReference type="PANTHER" id="PTHR46759:SF2">
    <property type="match status" value="1"/>
</dbReference>
<dbReference type="Gene3D" id="3.80.10.10">
    <property type="entry name" value="Ribonuclease Inhibitor"/>
    <property type="match status" value="1"/>
</dbReference>
<comment type="caution">
    <text evidence="1">The sequence shown here is derived from an EMBL/GenBank/DDBJ whole genome shotgun (WGS) entry which is preliminary data.</text>
</comment>
<dbReference type="InterPro" id="IPR032675">
    <property type="entry name" value="LRR_dom_sf"/>
</dbReference>
<protein>
    <submittedName>
        <fullName evidence="1">Uncharacterized protein</fullName>
    </submittedName>
</protein>
<dbReference type="OrthoDB" id="5954088at2759"/>
<dbReference type="Proteomes" id="UP000324800">
    <property type="component" value="Unassembled WGS sequence"/>
</dbReference>
<dbReference type="SUPFAM" id="SSF52058">
    <property type="entry name" value="L domain-like"/>
    <property type="match status" value="1"/>
</dbReference>
<dbReference type="AlphaFoldDB" id="A0A5J4X1C5"/>
<sequence length="776" mass="88675">MCMCQPTLIILCLDPQAKNRFIFVDQSISSTNGTCRKFALIYNDERLLDAAGLSDFSELYAYIKERYPKPLEQQPPPVPKGEQTLQILVKKSEVIINNLNEVFEPPVPNAITKLDLSSYQERQSCKASNGSDPQLIVYGDRITLTALYATMGLFPGGGQLSGYLFKSYHSGARTKAGDYEIALDGTQAPKTYIYIFCYINQNRPYIGSSRQLPSNTAHLLNIAYYKQYESSKKINCDANNKRKMDIMDTCNVNGNGQFEAQQIQSQAFIMATTVLNLENSGLTSVQLHQMEDIKNVETLFLNNNLLEDVNFLDSGIFKQLWSIDLSINKLSSLEGLIRYQSIGYLNLQHNHLTWSEILKLRHVNILNIQLSGNPDLGNDYRLIVIYLMPYIWCIDGWFVSQYERMRAATFVQQGEANVQFKFARMHLDGLKPTPIERHMIFTNQHNKLIQNFSRKAPQSRQTDQRRLRYLVSQFSQVEQHRYLYKDQSLKMKQSVEHLDSNQFSIQEERHQTNSIELDPEFPYFQNKLQALNEKEKVTTFAILAASMRYNIPPIPLLYETLVNLIEPFQKNNNIALQLSLLPPFAKSSLLLYFCEKIENAKDFLSETQFFLPSNFAIGIKSNKEQGIEQGSDTTTKPKTTLFQSKSIFQSKYLYQCKIPAELTSVSSSAVWLMVQAESACLPPPQYRPQLFNAINQKNMKGAYSNQHEQKTFAYPPSSIKSQNASLKQLSQPNAEKDISEQLKINQGIRAQLYSKTLNYTLSPILTFASSETVQPV</sequence>
<dbReference type="PANTHER" id="PTHR46759">
    <property type="entry name" value="LEUCINE-RICH REPEAT-CONTAINING PROTEIN 72"/>
    <property type="match status" value="1"/>
</dbReference>
<dbReference type="InterPro" id="IPR042655">
    <property type="entry name" value="LRC72"/>
</dbReference>